<dbReference type="SUPFAM" id="SSF54373">
    <property type="entry name" value="FAD-linked reductases, C-terminal domain"/>
    <property type="match status" value="1"/>
</dbReference>
<reference evidence="8 9" key="1">
    <citation type="submission" date="2011-06" db="EMBL/GenBank/DDBJ databases">
        <title>The Genome Sequence of Fusarium oxysporum FOSC 3-a.</title>
        <authorList>
            <consortium name="The Broad Institute Genome Sequencing Platform"/>
            <person name="Ma L.-J."/>
            <person name="Gale L.R."/>
            <person name="Schwartz D.C."/>
            <person name="Zhou S."/>
            <person name="Corby-Kistler H."/>
            <person name="Young S.K."/>
            <person name="Zeng Q."/>
            <person name="Gargeya S."/>
            <person name="Fitzgerald M."/>
            <person name="Haas B."/>
            <person name="Abouelleil A."/>
            <person name="Alvarado L."/>
            <person name="Arachchi H.M."/>
            <person name="Berlin A."/>
            <person name="Brown A."/>
            <person name="Chapman S.B."/>
            <person name="Chen Z."/>
            <person name="Dunbar C."/>
            <person name="Freedman E."/>
            <person name="Gearin G."/>
            <person name="Gellesch M."/>
            <person name="Goldberg J."/>
            <person name="Griggs A."/>
            <person name="Gujja S."/>
            <person name="Heiman D."/>
            <person name="Howarth C."/>
            <person name="Larson L."/>
            <person name="Lui A."/>
            <person name="MacDonald P.J.P."/>
            <person name="Mehta T."/>
            <person name="Montmayeur A."/>
            <person name="Murphy C."/>
            <person name="Neiman D."/>
            <person name="Pearson M."/>
            <person name="Priest M."/>
            <person name="Roberts A."/>
            <person name="Saif S."/>
            <person name="Shea T."/>
            <person name="Shenoy N."/>
            <person name="Sisk P."/>
            <person name="Stolte C."/>
            <person name="Sykes S."/>
            <person name="Wortman J."/>
            <person name="Nusbaum C."/>
            <person name="Birren B."/>
        </authorList>
    </citation>
    <scope>NUCLEOTIDE SEQUENCE [LARGE SCALE GENOMIC DNA]</scope>
    <source>
        <strain evidence="9">FOSC 3-a</strain>
    </source>
</reference>
<feature type="binding site" evidence="5">
    <location>
        <position position="448"/>
    </location>
    <ligand>
        <name>FAD</name>
        <dbReference type="ChEBI" id="CHEBI:57692"/>
    </ligand>
</feature>
<dbReference type="InterPro" id="IPR001613">
    <property type="entry name" value="Flavin_amine_oxidase"/>
</dbReference>
<dbReference type="GO" id="GO:0097621">
    <property type="term" value="F:monoamine oxidase activity"/>
    <property type="evidence" value="ECO:0007669"/>
    <property type="project" value="UniProtKB-EC"/>
</dbReference>
<protein>
    <recommendedName>
        <fullName evidence="6">Amine oxidase</fullName>
        <ecNumber evidence="6">1.4.3.-</ecNumber>
    </recommendedName>
</protein>
<comment type="cofactor">
    <cofactor evidence="1 6">
        <name>FAD</name>
        <dbReference type="ChEBI" id="CHEBI:57692"/>
    </cofactor>
</comment>
<dbReference type="PANTHER" id="PTHR43563:SF14">
    <property type="entry name" value="AMINE OXIDASE"/>
    <property type="match status" value="1"/>
</dbReference>
<dbReference type="Gene3D" id="3.90.660.10">
    <property type="match status" value="1"/>
</dbReference>
<dbReference type="Proteomes" id="UP000030753">
    <property type="component" value="Unassembled WGS sequence"/>
</dbReference>
<evidence type="ECO:0000256" key="5">
    <source>
        <dbReference type="PIRSR" id="PIRSR601613-1"/>
    </source>
</evidence>
<comment type="similarity">
    <text evidence="2 6">Belongs to the flavin monoamine oxidase family.</text>
</comment>
<accession>W9HQV1</accession>
<keyword evidence="6" id="KW-0274">FAD</keyword>
<dbReference type="InterPro" id="IPR036188">
    <property type="entry name" value="FAD/NAD-bd_sf"/>
</dbReference>
<sequence>MAVSTSSSSTQWTQEPVDVAIVGEGLSGLAAAKDFVAAGKSVLVLEARDRVGGKVYDVEVKDGNGHKVEAGAEFVCENHKRLLTLASELGIKTFPTYIEGNMLMWIPGQGRLLYDPVKEQGMPPLSEGDIAILADIKVQVNEMASEIDVHQPWMHPKAKEWDRLTRSSWLDGFARDGVARGVIDMTNRAIMSAEGEDVSLLSAVTNVARTGDIETKGRMEMLTNVKNGSLEKRIEGGPQNIAIKLAERLGSDTVRVRAPVRQILQNDVGYLVVGDSFRVEVQKVIIAIPPTLAGRIVYQPPLPAARDQLCQRVPMGSIGKVIAIYKTPFWRDQGLNGEVASLESVSQSTFDSSPPDGSFGAMMGFIEANEMRRLKDASEEGIFAAVTEDFVRYFGPKAREVQSWVLQRWDNKEFSRGGHTGLFPPNVWTQFGPALAEPVRGIYFAGTEASSYWAGFMEGAVIAGEEAAAKILSASSEHCSGFNLKSLKNIRLFWGTSGTFS</sequence>
<dbReference type="PANTHER" id="PTHR43563">
    <property type="entry name" value="AMINE OXIDASE"/>
    <property type="match status" value="1"/>
</dbReference>
<evidence type="ECO:0000313" key="9">
    <source>
        <dbReference type="Proteomes" id="UP000030753"/>
    </source>
</evidence>
<dbReference type="Gene3D" id="1.10.405.10">
    <property type="entry name" value="Guanine Nucleotide Dissociation Inhibitor, domain 1"/>
    <property type="match status" value="1"/>
</dbReference>
<feature type="binding site" evidence="5">
    <location>
        <position position="27"/>
    </location>
    <ligand>
        <name>FAD</name>
        <dbReference type="ChEBI" id="CHEBI:57692"/>
    </ligand>
</feature>
<comment type="catalytic activity">
    <reaction evidence="4">
        <text>a secondary aliphatic amine + O2 + H2O = a primary amine + an aldehyde + H2O2</text>
        <dbReference type="Rhea" id="RHEA:26414"/>
        <dbReference type="ChEBI" id="CHEBI:15377"/>
        <dbReference type="ChEBI" id="CHEBI:15379"/>
        <dbReference type="ChEBI" id="CHEBI:16240"/>
        <dbReference type="ChEBI" id="CHEBI:17478"/>
        <dbReference type="ChEBI" id="CHEBI:58855"/>
        <dbReference type="ChEBI" id="CHEBI:65296"/>
        <dbReference type="EC" id="1.4.3.4"/>
    </reaction>
</comment>
<keyword evidence="6" id="KW-0285">Flavoprotein</keyword>
<dbReference type="Gene3D" id="3.50.50.60">
    <property type="entry name" value="FAD/NAD(P)-binding domain"/>
    <property type="match status" value="1"/>
</dbReference>
<name>W9HQV1_FUSOX</name>
<dbReference type="EC" id="1.4.3.-" evidence="6"/>
<feature type="binding site" evidence="5">
    <location>
        <position position="260"/>
    </location>
    <ligand>
        <name>FAD</name>
        <dbReference type="ChEBI" id="CHEBI:57692"/>
    </ligand>
</feature>
<dbReference type="AlphaFoldDB" id="W9HQV1"/>
<dbReference type="InterPro" id="IPR050703">
    <property type="entry name" value="Flavin_MAO"/>
</dbReference>
<dbReference type="Pfam" id="PF01593">
    <property type="entry name" value="Amino_oxidase"/>
    <property type="match status" value="1"/>
</dbReference>
<gene>
    <name evidence="8" type="ORF">FOYG_13068</name>
</gene>
<evidence type="ECO:0000256" key="1">
    <source>
        <dbReference type="ARBA" id="ARBA00001974"/>
    </source>
</evidence>
<feature type="binding site" evidence="5">
    <location>
        <begin position="46"/>
        <end position="47"/>
    </location>
    <ligand>
        <name>FAD</name>
        <dbReference type="ChEBI" id="CHEBI:57692"/>
    </ligand>
</feature>
<dbReference type="EMBL" id="JH717847">
    <property type="protein sequence ID" value="EWY83224.1"/>
    <property type="molecule type" value="Genomic_DNA"/>
</dbReference>
<dbReference type="InterPro" id="IPR002937">
    <property type="entry name" value="Amino_oxidase"/>
</dbReference>
<keyword evidence="3 6" id="KW-0560">Oxidoreductase</keyword>
<evidence type="ECO:0000256" key="3">
    <source>
        <dbReference type="ARBA" id="ARBA00023002"/>
    </source>
</evidence>
<dbReference type="OrthoDB" id="5046242at2759"/>
<dbReference type="SUPFAM" id="SSF51905">
    <property type="entry name" value="FAD/NAD(P)-binding domain"/>
    <property type="match status" value="1"/>
</dbReference>
<evidence type="ECO:0000256" key="6">
    <source>
        <dbReference type="RuleBase" id="RU362067"/>
    </source>
</evidence>
<dbReference type="PRINTS" id="PR00757">
    <property type="entry name" value="AMINEOXDASEF"/>
</dbReference>
<feature type="binding site" evidence="5">
    <location>
        <position position="365"/>
    </location>
    <ligand>
        <name>substrate</name>
    </ligand>
</feature>
<evidence type="ECO:0000256" key="2">
    <source>
        <dbReference type="ARBA" id="ARBA00005995"/>
    </source>
</evidence>
<evidence type="ECO:0000256" key="4">
    <source>
        <dbReference type="ARBA" id="ARBA00048448"/>
    </source>
</evidence>
<evidence type="ECO:0000259" key="7">
    <source>
        <dbReference type="Pfam" id="PF01593"/>
    </source>
</evidence>
<organism evidence="8 9">
    <name type="scientific">Fusarium oxysporum NRRL 32931</name>
    <dbReference type="NCBI Taxonomy" id="660029"/>
    <lineage>
        <taxon>Eukaryota</taxon>
        <taxon>Fungi</taxon>
        <taxon>Dikarya</taxon>
        <taxon>Ascomycota</taxon>
        <taxon>Pezizomycotina</taxon>
        <taxon>Sordariomycetes</taxon>
        <taxon>Hypocreomycetidae</taxon>
        <taxon>Hypocreales</taxon>
        <taxon>Nectriaceae</taxon>
        <taxon>Fusarium</taxon>
        <taxon>Fusarium oxysporum species complex</taxon>
    </lineage>
</organism>
<feature type="domain" description="Amine oxidase" evidence="7">
    <location>
        <begin position="26"/>
        <end position="472"/>
    </location>
</feature>
<dbReference type="HOGENOM" id="CLU_004498_0_4_1"/>
<proteinExistence type="inferred from homology"/>
<evidence type="ECO:0000313" key="8">
    <source>
        <dbReference type="EMBL" id="EWY83224.1"/>
    </source>
</evidence>